<organism evidence="1">
    <name type="scientific">Menopon gallinae</name>
    <name type="common">poultry shaft louse</name>
    <dbReference type="NCBI Taxonomy" id="328185"/>
    <lineage>
        <taxon>Eukaryota</taxon>
        <taxon>Metazoa</taxon>
        <taxon>Ecdysozoa</taxon>
        <taxon>Arthropoda</taxon>
        <taxon>Hexapoda</taxon>
        <taxon>Insecta</taxon>
        <taxon>Pterygota</taxon>
        <taxon>Neoptera</taxon>
        <taxon>Paraneoptera</taxon>
        <taxon>Psocodea</taxon>
        <taxon>Troctomorpha</taxon>
        <taxon>Phthiraptera</taxon>
        <taxon>Amblycera</taxon>
        <taxon>Menoponidae</taxon>
        <taxon>Menopon</taxon>
    </lineage>
</organism>
<name>A0AAW2HRA6_9NEOP</name>
<sequence>MQPFAFVSNIHYTGLTDISWSSDGRVLTVSSSEGYCSIIVFEENELGIPYKPQSEGSEVKADSEKET</sequence>
<dbReference type="GO" id="GO:0033186">
    <property type="term" value="C:CAF-1 complex"/>
    <property type="evidence" value="ECO:0007669"/>
    <property type="project" value="TreeGrafter"/>
</dbReference>
<accession>A0AAW2HRA6</accession>
<proteinExistence type="predicted"/>
<gene>
    <name evidence="1" type="ORF">PYX00_005421</name>
</gene>
<reference evidence="1" key="1">
    <citation type="journal article" date="2024" name="Gigascience">
        <title>Chromosome-level genome of the poultry shaft louse Menopon gallinae provides insight into the host-switching and adaptive evolution of parasitic lice.</title>
        <authorList>
            <person name="Xu Y."/>
            <person name="Ma L."/>
            <person name="Liu S."/>
            <person name="Liang Y."/>
            <person name="Liu Q."/>
            <person name="He Z."/>
            <person name="Tian L."/>
            <person name="Duan Y."/>
            <person name="Cai W."/>
            <person name="Li H."/>
            <person name="Song F."/>
        </authorList>
    </citation>
    <scope>NUCLEOTIDE SEQUENCE</scope>
    <source>
        <strain evidence="1">Cailab_2023a</strain>
    </source>
</reference>
<protein>
    <submittedName>
        <fullName evidence="1">Uncharacterized protein</fullName>
    </submittedName>
</protein>
<evidence type="ECO:0000313" key="1">
    <source>
        <dbReference type="EMBL" id="KAL0272464.1"/>
    </source>
</evidence>
<dbReference type="PANTHER" id="PTHR15271">
    <property type="entry name" value="CHROMATIN ASSEMBLY FACTOR 1 SUBUNIT B"/>
    <property type="match status" value="1"/>
</dbReference>
<dbReference type="GO" id="GO:0006334">
    <property type="term" value="P:nucleosome assembly"/>
    <property type="evidence" value="ECO:0007669"/>
    <property type="project" value="TreeGrafter"/>
</dbReference>
<dbReference type="PANTHER" id="PTHR15271:SF4">
    <property type="entry name" value="CHROMATIN ASSEMBLY FACTOR 1 SUBUNIT B"/>
    <property type="match status" value="1"/>
</dbReference>
<dbReference type="InterPro" id="IPR045145">
    <property type="entry name" value="PTHR15271"/>
</dbReference>
<comment type="caution">
    <text evidence="1">The sequence shown here is derived from an EMBL/GenBank/DDBJ whole genome shotgun (WGS) entry which is preliminary data.</text>
</comment>
<dbReference type="GO" id="GO:0006335">
    <property type="term" value="P:DNA replication-dependent chromatin assembly"/>
    <property type="evidence" value="ECO:0007669"/>
    <property type="project" value="InterPro"/>
</dbReference>
<dbReference type="AlphaFoldDB" id="A0AAW2HRA6"/>
<dbReference type="GO" id="GO:0005634">
    <property type="term" value="C:nucleus"/>
    <property type="evidence" value="ECO:0007669"/>
    <property type="project" value="TreeGrafter"/>
</dbReference>
<dbReference type="EMBL" id="JARGDH010000003">
    <property type="protein sequence ID" value="KAL0272464.1"/>
    <property type="molecule type" value="Genomic_DNA"/>
</dbReference>